<evidence type="ECO:0000256" key="5">
    <source>
        <dbReference type="ARBA" id="ARBA00022801"/>
    </source>
</evidence>
<gene>
    <name evidence="7" type="primary">ybeY</name>
    <name evidence="8" type="ORF">HMPREF9726_00046</name>
</gene>
<evidence type="ECO:0000256" key="4">
    <source>
        <dbReference type="ARBA" id="ARBA00022759"/>
    </source>
</evidence>
<feature type="binding site" evidence="7">
    <location>
        <position position="117"/>
    </location>
    <ligand>
        <name>Zn(2+)</name>
        <dbReference type="ChEBI" id="CHEBI:29105"/>
        <note>catalytic</note>
    </ligand>
</feature>
<dbReference type="GO" id="GO:0004222">
    <property type="term" value="F:metalloendopeptidase activity"/>
    <property type="evidence" value="ECO:0007669"/>
    <property type="project" value="InterPro"/>
</dbReference>
<keyword evidence="3 7" id="KW-0479">Metal-binding</keyword>
<dbReference type="Proteomes" id="UP000011705">
    <property type="component" value="Chromosome"/>
</dbReference>
<dbReference type="InterPro" id="IPR020549">
    <property type="entry name" value="YbeY_CS"/>
</dbReference>
<evidence type="ECO:0000313" key="8">
    <source>
        <dbReference type="EMBL" id="EMB35854.1"/>
    </source>
</evidence>
<comment type="caution">
    <text evidence="8">The sequence shown here is derived from an EMBL/GenBank/DDBJ whole genome shotgun (WGS) entry which is preliminary data.</text>
</comment>
<evidence type="ECO:0000256" key="1">
    <source>
        <dbReference type="ARBA" id="ARBA00010875"/>
    </source>
</evidence>
<dbReference type="InterPro" id="IPR002036">
    <property type="entry name" value="YbeY"/>
</dbReference>
<sequence>MSNSISVSFNDEPPGSIDPVRVENFISEVLKDLNLKNWDISLLFCDDAFIQNLNKQYRDIDSPTDVLSFEQGDEYFDEAGETRFMAGDIVISLDSLRFNAEEFNVDINEELKRLIVHGILHLNGMDHSDNSPEQEMLKFQEELLMQYKNMEIYRV</sequence>
<name>A0A0E2E768_TREDN</name>
<evidence type="ECO:0000256" key="6">
    <source>
        <dbReference type="ARBA" id="ARBA00022833"/>
    </source>
</evidence>
<keyword evidence="7" id="KW-0690">Ribosome biogenesis</keyword>
<dbReference type="EMBL" id="AGDV01000001">
    <property type="protein sequence ID" value="EMB35854.1"/>
    <property type="molecule type" value="Genomic_DNA"/>
</dbReference>
<comment type="subcellular location">
    <subcellularLocation>
        <location evidence="7">Cytoplasm</location>
    </subcellularLocation>
</comment>
<dbReference type="PANTHER" id="PTHR46986:SF1">
    <property type="entry name" value="ENDORIBONUCLEASE YBEY, CHLOROPLASTIC"/>
    <property type="match status" value="1"/>
</dbReference>
<keyword evidence="6 7" id="KW-0862">Zinc</keyword>
<comment type="function">
    <text evidence="7">Single strand-specific metallo-endoribonuclease involved in late-stage 70S ribosome quality control and in maturation of the 3' terminus of the 16S rRNA.</text>
</comment>
<dbReference type="GO" id="GO:0006364">
    <property type="term" value="P:rRNA processing"/>
    <property type="evidence" value="ECO:0007669"/>
    <property type="project" value="UniProtKB-UniRule"/>
</dbReference>
<reference evidence="8" key="1">
    <citation type="submission" date="2012-01" db="EMBL/GenBank/DDBJ databases">
        <title>The Genome Sequence of Treponema denticola H-22.</title>
        <authorList>
            <consortium name="The Broad Institute Genome Sequencing Platform"/>
            <person name="Earl A."/>
            <person name="Ward D."/>
            <person name="Feldgarden M."/>
            <person name="Gevers D."/>
            <person name="Blanton J.M."/>
            <person name="Fenno C.J."/>
            <person name="Baranova O.V."/>
            <person name="Mathney J."/>
            <person name="Dewhirst F.E."/>
            <person name="Izard J."/>
            <person name="Young S.K."/>
            <person name="Zeng Q."/>
            <person name="Gargeya S."/>
            <person name="Fitzgerald M."/>
            <person name="Haas B."/>
            <person name="Abouelleil A."/>
            <person name="Alvarado L."/>
            <person name="Arachchi H.M."/>
            <person name="Berlin A."/>
            <person name="Chapman S.B."/>
            <person name="Gearin G."/>
            <person name="Goldberg J."/>
            <person name="Griggs A."/>
            <person name="Gujja S."/>
            <person name="Hansen M."/>
            <person name="Heiman D."/>
            <person name="Howarth C."/>
            <person name="Larimer J."/>
            <person name="Lui A."/>
            <person name="MacDonald P.J.P."/>
            <person name="McCowen C."/>
            <person name="Montmayeur A."/>
            <person name="Murphy C."/>
            <person name="Neiman D."/>
            <person name="Pearson M."/>
            <person name="Priest M."/>
            <person name="Roberts A."/>
            <person name="Saif S."/>
            <person name="Shea T."/>
            <person name="Sisk P."/>
            <person name="Stolte C."/>
            <person name="Sykes S."/>
            <person name="Wortman J."/>
            <person name="Nusbaum C."/>
            <person name="Birren B."/>
        </authorList>
    </citation>
    <scope>NUCLEOTIDE SEQUENCE [LARGE SCALE GENOMIC DNA]</scope>
    <source>
        <strain evidence="8">H-22</strain>
    </source>
</reference>
<dbReference type="Gene3D" id="3.40.390.30">
    <property type="entry name" value="Metalloproteases ('zincins'), catalytic domain"/>
    <property type="match status" value="1"/>
</dbReference>
<dbReference type="HOGENOM" id="CLU_106710_3_3_12"/>
<evidence type="ECO:0000256" key="3">
    <source>
        <dbReference type="ARBA" id="ARBA00022723"/>
    </source>
</evidence>
<dbReference type="PATRIC" id="fig|999432.5.peg.47"/>
<dbReference type="GO" id="GO:0005737">
    <property type="term" value="C:cytoplasm"/>
    <property type="evidence" value="ECO:0007669"/>
    <property type="project" value="UniProtKB-SubCell"/>
</dbReference>
<dbReference type="PROSITE" id="PS01306">
    <property type="entry name" value="UPF0054"/>
    <property type="match status" value="1"/>
</dbReference>
<evidence type="ECO:0000256" key="7">
    <source>
        <dbReference type="HAMAP-Rule" id="MF_00009"/>
    </source>
</evidence>
<keyword evidence="4 7" id="KW-0255">Endonuclease</keyword>
<evidence type="ECO:0000256" key="2">
    <source>
        <dbReference type="ARBA" id="ARBA00022722"/>
    </source>
</evidence>
<dbReference type="HAMAP" id="MF_00009">
    <property type="entry name" value="Endoribonucl_YbeY"/>
    <property type="match status" value="1"/>
</dbReference>
<organism evidence="8">
    <name type="scientific">Treponema denticola H-22</name>
    <dbReference type="NCBI Taxonomy" id="999432"/>
    <lineage>
        <taxon>Bacteria</taxon>
        <taxon>Pseudomonadati</taxon>
        <taxon>Spirochaetota</taxon>
        <taxon>Spirochaetia</taxon>
        <taxon>Spirochaetales</taxon>
        <taxon>Treponemataceae</taxon>
        <taxon>Treponema</taxon>
    </lineage>
</organism>
<dbReference type="PANTHER" id="PTHR46986">
    <property type="entry name" value="ENDORIBONUCLEASE YBEY, CHLOROPLASTIC"/>
    <property type="match status" value="1"/>
</dbReference>
<feature type="binding site" evidence="7">
    <location>
        <position position="121"/>
    </location>
    <ligand>
        <name>Zn(2+)</name>
        <dbReference type="ChEBI" id="CHEBI:29105"/>
        <note>catalytic</note>
    </ligand>
</feature>
<keyword evidence="2 7" id="KW-0540">Nuclease</keyword>
<dbReference type="Pfam" id="PF02130">
    <property type="entry name" value="YbeY"/>
    <property type="match status" value="1"/>
</dbReference>
<dbReference type="AlphaFoldDB" id="A0A0E2E768"/>
<keyword evidence="7" id="KW-0698">rRNA processing</keyword>
<comment type="cofactor">
    <cofactor evidence="7">
        <name>Zn(2+)</name>
        <dbReference type="ChEBI" id="CHEBI:29105"/>
    </cofactor>
    <text evidence="7">Binds 1 zinc ion.</text>
</comment>
<feature type="binding site" evidence="7">
    <location>
        <position position="127"/>
    </location>
    <ligand>
        <name>Zn(2+)</name>
        <dbReference type="ChEBI" id="CHEBI:29105"/>
        <note>catalytic</note>
    </ligand>
</feature>
<proteinExistence type="inferred from homology"/>
<protein>
    <recommendedName>
        <fullName evidence="7">Endoribonuclease YbeY</fullName>
        <ecNumber evidence="7">3.1.-.-</ecNumber>
    </recommendedName>
</protein>
<keyword evidence="7" id="KW-0963">Cytoplasm</keyword>
<keyword evidence="5 7" id="KW-0378">Hydrolase</keyword>
<dbReference type="GO" id="GO:0008270">
    <property type="term" value="F:zinc ion binding"/>
    <property type="evidence" value="ECO:0007669"/>
    <property type="project" value="UniProtKB-UniRule"/>
</dbReference>
<dbReference type="GO" id="GO:0004521">
    <property type="term" value="F:RNA endonuclease activity"/>
    <property type="evidence" value="ECO:0007669"/>
    <property type="project" value="UniProtKB-UniRule"/>
</dbReference>
<dbReference type="InterPro" id="IPR023091">
    <property type="entry name" value="MetalPrtase_cat_dom_sf_prd"/>
</dbReference>
<comment type="similarity">
    <text evidence="1 7">Belongs to the endoribonuclease YbeY family.</text>
</comment>
<accession>A0A0E2E768</accession>
<dbReference type="RefSeq" id="WP_002677742.1">
    <property type="nucleotide sequence ID" value="NZ_CM001795.1"/>
</dbReference>
<dbReference type="NCBIfam" id="TIGR00043">
    <property type="entry name" value="rRNA maturation RNase YbeY"/>
    <property type="match status" value="1"/>
</dbReference>
<dbReference type="SUPFAM" id="SSF55486">
    <property type="entry name" value="Metalloproteases ('zincins'), catalytic domain"/>
    <property type="match status" value="1"/>
</dbReference>
<dbReference type="EC" id="3.1.-.-" evidence="7"/>